<evidence type="ECO:0000313" key="8">
    <source>
        <dbReference type="Proteomes" id="UP001321473"/>
    </source>
</evidence>
<evidence type="ECO:0008006" key="9">
    <source>
        <dbReference type="Google" id="ProtNLM"/>
    </source>
</evidence>
<dbReference type="PANTHER" id="PTHR46380:SF2">
    <property type="entry name" value="CYCLIN-D-BINDING MYB-LIKE TRANSCRIPTION FACTOR 1"/>
    <property type="match status" value="1"/>
</dbReference>
<feature type="region of interest" description="Disordered" evidence="4">
    <location>
        <begin position="603"/>
        <end position="622"/>
    </location>
</feature>
<dbReference type="GO" id="GO:0005634">
    <property type="term" value="C:nucleus"/>
    <property type="evidence" value="ECO:0007669"/>
    <property type="project" value="UniProtKB-SubCell"/>
</dbReference>
<dbReference type="EMBL" id="JARKHS020002537">
    <property type="protein sequence ID" value="KAK8786665.1"/>
    <property type="molecule type" value="Genomic_DNA"/>
</dbReference>
<evidence type="ECO:0000256" key="1">
    <source>
        <dbReference type="ARBA" id="ARBA00004123"/>
    </source>
</evidence>
<accession>A0AAQ4FIX5</accession>
<sequence>MRGAIAACPQHWQREPVCGLAKRVMDLTRVATVGVQADSLDGPDLDEEISVGPVSPCHGSLVMDACEAAYLTDNSIEEEVVVVADSASDSLPGIDNLDSPGSSSSQEVAPSYFLAQCSEDESQIMHQQPTLFLAAQGESSNLPLEAAVPVVNIDEALSKAAASASVTDVNQNWFTTKEDKSSFQNKGHSWKQGMFSKEETEILQANIQKYCEDRGISSPATVIFSMTKEERKDFYRTVAKGLNRPLFSVYRRVIRMYDNKNHIGKYTSEELDQLKVLRAAHGNDWRVIGNALGRSAASIKDRCRLMKENCRQGVWLPAEERRLAEAVYDLSRVLPGEMVSGGLSWTAVAERVGSRSEKQCRTKWLNYLNWKEAGGTHWSREDDLTLISTVYAMGVPEESMIDWNEFAKDWSSVRSPQWLRGKWWSLKRTVPNAGKLSFLEICDYLYKNYGSKVQLRDEGGPTSSRVTYNGDARHQPKIAPYTPMRILKAAPPLAPQAAGITALPVGVAPGLAGGTLQSVSPITLTTTADGILEVIPQNLQLPSAPPQAILLTAAGQTGIPIATLPQGQIIIQTLPTDPLHAAESLLVQMHLPPPVPPAELVNSDTSFTSTEPSSPQADTVSLDASDIDSSGSYAMCCIDGEEFQVQEIHDSSSIDEVDDSSLVASDMSEHVAESVILSDPMLAGSPGLLGSSDIDSDKSHVVEDLDGEPEDT</sequence>
<keyword evidence="3" id="KW-0539">Nucleus</keyword>
<feature type="domain" description="HTH myb-type" evidence="6">
    <location>
        <begin position="307"/>
        <end position="372"/>
    </location>
</feature>
<feature type="domain" description="Myb-like" evidence="5">
    <location>
        <begin position="307"/>
        <end position="368"/>
    </location>
</feature>
<dbReference type="FunFam" id="1.10.10.60:FF:000139">
    <property type="entry name" value="cyclin-D-binding Myb-like transcription factor 1 isoform X2"/>
    <property type="match status" value="1"/>
</dbReference>
<organism evidence="7 8">
    <name type="scientific">Amblyomma americanum</name>
    <name type="common">Lone star tick</name>
    <dbReference type="NCBI Taxonomy" id="6943"/>
    <lineage>
        <taxon>Eukaryota</taxon>
        <taxon>Metazoa</taxon>
        <taxon>Ecdysozoa</taxon>
        <taxon>Arthropoda</taxon>
        <taxon>Chelicerata</taxon>
        <taxon>Arachnida</taxon>
        <taxon>Acari</taxon>
        <taxon>Parasitiformes</taxon>
        <taxon>Ixodida</taxon>
        <taxon>Ixodoidea</taxon>
        <taxon>Ixodidae</taxon>
        <taxon>Amblyomminae</taxon>
        <taxon>Amblyomma</taxon>
    </lineage>
</organism>
<evidence type="ECO:0000313" key="7">
    <source>
        <dbReference type="EMBL" id="KAK8786665.1"/>
    </source>
</evidence>
<dbReference type="SUPFAM" id="SSF46689">
    <property type="entry name" value="Homeodomain-like"/>
    <property type="match status" value="2"/>
</dbReference>
<dbReference type="InterPro" id="IPR001005">
    <property type="entry name" value="SANT/Myb"/>
</dbReference>
<dbReference type="GO" id="GO:0000978">
    <property type="term" value="F:RNA polymerase II cis-regulatory region sequence-specific DNA binding"/>
    <property type="evidence" value="ECO:0007669"/>
    <property type="project" value="TreeGrafter"/>
</dbReference>
<protein>
    <recommendedName>
        <fullName evidence="9">Cyclin-d-binding myb-like transcription factor 1</fullName>
    </recommendedName>
</protein>
<keyword evidence="2" id="KW-0238">DNA-binding</keyword>
<dbReference type="PANTHER" id="PTHR46380">
    <property type="entry name" value="CYCLIN-D-BINDING MYB-LIKE TRANSCRIPTION FACTOR 1"/>
    <property type="match status" value="1"/>
</dbReference>
<dbReference type="AlphaFoldDB" id="A0AAQ4FIX5"/>
<dbReference type="GO" id="GO:0000981">
    <property type="term" value="F:DNA-binding transcription factor activity, RNA polymerase II-specific"/>
    <property type="evidence" value="ECO:0007669"/>
    <property type="project" value="TreeGrafter"/>
</dbReference>
<feature type="region of interest" description="Disordered" evidence="4">
    <location>
        <begin position="678"/>
        <end position="712"/>
    </location>
</feature>
<proteinExistence type="predicted"/>
<dbReference type="InterPro" id="IPR046775">
    <property type="entry name" value="DMTF1_N"/>
</dbReference>
<dbReference type="Proteomes" id="UP001321473">
    <property type="component" value="Unassembled WGS sequence"/>
</dbReference>
<dbReference type="Pfam" id="PF00249">
    <property type="entry name" value="Myb_DNA-binding"/>
    <property type="match status" value="2"/>
</dbReference>
<dbReference type="PROSITE" id="PS50090">
    <property type="entry name" value="MYB_LIKE"/>
    <property type="match status" value="2"/>
</dbReference>
<gene>
    <name evidence="7" type="ORF">V5799_023550</name>
</gene>
<comment type="subcellular location">
    <subcellularLocation>
        <location evidence="1">Nucleus</location>
    </subcellularLocation>
</comment>
<keyword evidence="8" id="KW-1185">Reference proteome</keyword>
<dbReference type="Pfam" id="PF20588">
    <property type="entry name" value="DMTF1_N"/>
    <property type="match status" value="1"/>
</dbReference>
<evidence type="ECO:0000259" key="5">
    <source>
        <dbReference type="PROSITE" id="PS50090"/>
    </source>
</evidence>
<feature type="compositionally biased region" description="Polar residues" evidence="4">
    <location>
        <begin position="603"/>
        <end position="619"/>
    </location>
</feature>
<evidence type="ECO:0000256" key="3">
    <source>
        <dbReference type="ARBA" id="ARBA00023242"/>
    </source>
</evidence>
<comment type="caution">
    <text evidence="7">The sequence shown here is derived from an EMBL/GenBank/DDBJ whole genome shotgun (WGS) entry which is preliminary data.</text>
</comment>
<dbReference type="PROSITE" id="PS51294">
    <property type="entry name" value="HTH_MYB"/>
    <property type="match status" value="1"/>
</dbReference>
<dbReference type="CDD" id="cd00167">
    <property type="entry name" value="SANT"/>
    <property type="match status" value="2"/>
</dbReference>
<name>A0AAQ4FIX5_AMBAM</name>
<reference evidence="7 8" key="1">
    <citation type="journal article" date="2023" name="Arcadia Sci">
        <title>De novo assembly of a long-read Amblyomma americanum tick genome.</title>
        <authorList>
            <person name="Chou S."/>
            <person name="Poskanzer K.E."/>
            <person name="Rollins M."/>
            <person name="Thuy-Boun P.S."/>
        </authorList>
    </citation>
    <scope>NUCLEOTIDE SEQUENCE [LARGE SCALE GENOMIC DNA]</scope>
    <source>
        <strain evidence="7">F_SG_1</strain>
        <tissue evidence="7">Salivary glands</tissue>
    </source>
</reference>
<feature type="domain" description="Myb-like" evidence="5">
    <location>
        <begin position="378"/>
        <end position="427"/>
    </location>
</feature>
<evidence type="ECO:0000256" key="2">
    <source>
        <dbReference type="ARBA" id="ARBA00023125"/>
    </source>
</evidence>
<dbReference type="InterPro" id="IPR009057">
    <property type="entry name" value="Homeodomain-like_sf"/>
</dbReference>
<evidence type="ECO:0000259" key="6">
    <source>
        <dbReference type="PROSITE" id="PS51294"/>
    </source>
</evidence>
<evidence type="ECO:0000256" key="4">
    <source>
        <dbReference type="SAM" id="MobiDB-lite"/>
    </source>
</evidence>
<dbReference type="InterPro" id="IPR017930">
    <property type="entry name" value="Myb_dom"/>
</dbReference>
<dbReference type="SMART" id="SM00717">
    <property type="entry name" value="SANT"/>
    <property type="match status" value="4"/>
</dbReference>
<dbReference type="InterPro" id="IPR051651">
    <property type="entry name" value="DMTF1_DNA-bind_reg"/>
</dbReference>
<dbReference type="Gene3D" id="1.10.10.60">
    <property type="entry name" value="Homeodomain-like"/>
    <property type="match status" value="2"/>
</dbReference>